<proteinExistence type="predicted"/>
<accession>A0ACD1E0F0</accession>
<sequence length="456" mass="46675">MLIFAAALLAASLHSSGAVEAPGVPAAVVVSTAADQPGAAPVRHTPPVPTPAVADHAPVEPLAHATGRSWLEALGSAGPGTLQAADADGRIATTAMDDPPSSALVSAWWGGLTPASRTVLTDDAPVVVGNLDGVPYDVRDAANRAVLAERLADRDAPTALAAMLGQVRKSLVQQPGDPRKYLVTLDTRGSGRCAISIGDIGSAGDVSVVVPGIFFTVGGQMADFTATAGDVYREQATLAPVAAPADGEGVAVLAWMGYRTPGISDFMSLDLAHLGADRLVRTLDGIRSVRTGHEPRLGVVAHSYGSTTAMIALSSGRTHVDSLTMLGSPGSAVTSAGQLAVTPGEVYVGSAHWDPVAGTGFFGTDPGRASFGAATLDLVRGSGPDAARDLFRQPFGHNDYLKPGTASLHDVALIAVGRGDLVREGHRHDRDGDGSGVVQATPDMYLVRPQDLQPRD</sequence>
<gene>
    <name evidence="1" type="ORF">KM842_08660</name>
</gene>
<dbReference type="Proteomes" id="UP000681794">
    <property type="component" value="Chromosome"/>
</dbReference>
<keyword evidence="2" id="KW-1185">Reference proteome</keyword>
<evidence type="ECO:0000313" key="2">
    <source>
        <dbReference type="Proteomes" id="UP000681794"/>
    </source>
</evidence>
<organism evidence="1 2">
    <name type="scientific">Curtobacterium aetherium</name>
    <dbReference type="NCBI Taxonomy" id="2841594"/>
    <lineage>
        <taxon>Bacteria</taxon>
        <taxon>Bacillati</taxon>
        <taxon>Actinomycetota</taxon>
        <taxon>Actinomycetes</taxon>
        <taxon>Micrococcales</taxon>
        <taxon>Microbacteriaceae</taxon>
        <taxon>Curtobacterium</taxon>
    </lineage>
</organism>
<reference evidence="1" key="1">
    <citation type="submission" date="2021-06" db="EMBL/GenBank/DDBJ databases">
        <authorList>
            <person name="Ellington A.J."/>
            <person name="Bryan N.C."/>
            <person name="Christner B.C."/>
            <person name="Reisch C.R."/>
        </authorList>
    </citation>
    <scope>NUCLEOTIDE SEQUENCE</scope>
    <source>
        <strain evidence="1">L6-1</strain>
    </source>
</reference>
<dbReference type="EMBL" id="CP076544">
    <property type="protein sequence ID" value="QWS32383.1"/>
    <property type="molecule type" value="Genomic_DNA"/>
</dbReference>
<evidence type="ECO:0000313" key="1">
    <source>
        <dbReference type="EMBL" id="QWS32383.1"/>
    </source>
</evidence>
<name>A0ACD1E0F0_9MICO</name>
<protein>
    <submittedName>
        <fullName evidence="1">Uncharacterized protein</fullName>
    </submittedName>
</protein>